<dbReference type="InterPro" id="IPR044861">
    <property type="entry name" value="IPNS-like_FE2OG_OXY"/>
</dbReference>
<evidence type="ECO:0000256" key="4">
    <source>
        <dbReference type="ARBA" id="ARBA00023004"/>
    </source>
</evidence>
<feature type="domain" description="Isopenicillin N synthase-like Fe(2+) 2OG dioxygenase" evidence="5">
    <location>
        <begin position="227"/>
        <end position="284"/>
    </location>
</feature>
<dbReference type="Pfam" id="PF03171">
    <property type="entry name" value="2OG-FeII_Oxy"/>
    <property type="match status" value="1"/>
</dbReference>
<keyword evidence="2" id="KW-0479">Metal-binding</keyword>
<proteinExistence type="inferred from homology"/>
<dbReference type="PANTHER" id="PTHR10209:SF881">
    <property type="entry name" value="FI07970P-RELATED"/>
    <property type="match status" value="1"/>
</dbReference>
<keyword evidence="3" id="KW-0560">Oxidoreductase</keyword>
<dbReference type="Proteomes" id="UP000722485">
    <property type="component" value="Unassembled WGS sequence"/>
</dbReference>
<evidence type="ECO:0000256" key="3">
    <source>
        <dbReference type="ARBA" id="ARBA00023002"/>
    </source>
</evidence>
<organism evidence="7 8">
    <name type="scientific">Cylindrodendrum hubeiense</name>
    <dbReference type="NCBI Taxonomy" id="595255"/>
    <lineage>
        <taxon>Eukaryota</taxon>
        <taxon>Fungi</taxon>
        <taxon>Dikarya</taxon>
        <taxon>Ascomycota</taxon>
        <taxon>Pezizomycotina</taxon>
        <taxon>Sordariomycetes</taxon>
        <taxon>Hypocreomycetidae</taxon>
        <taxon>Hypocreales</taxon>
        <taxon>Nectriaceae</taxon>
        <taxon>Cylindrodendrum</taxon>
    </lineage>
</organism>
<feature type="domain" description="Non-haem dioxygenase N-terminal" evidence="6">
    <location>
        <begin position="45"/>
        <end position="154"/>
    </location>
</feature>
<dbReference type="GO" id="GO:0046872">
    <property type="term" value="F:metal ion binding"/>
    <property type="evidence" value="ECO:0007669"/>
    <property type="project" value="UniProtKB-KW"/>
</dbReference>
<dbReference type="Pfam" id="PF14226">
    <property type="entry name" value="DIOX_N"/>
    <property type="match status" value="1"/>
</dbReference>
<dbReference type="GO" id="GO:0016491">
    <property type="term" value="F:oxidoreductase activity"/>
    <property type="evidence" value="ECO:0007669"/>
    <property type="project" value="UniProtKB-KW"/>
</dbReference>
<dbReference type="PRINTS" id="PR00682">
    <property type="entry name" value="IPNSYNTHASE"/>
</dbReference>
<gene>
    <name evidence="7" type="ORF">G7Z17_g4389</name>
</gene>
<keyword evidence="8" id="KW-1185">Reference proteome</keyword>
<sequence length="328" mass="36664">MSTPQVTSSSAPPDGMAKLLLRSFDGFTHRLVSKKSPRDCTAEEIPVIDLTGINGNLDSRKAVARNILQAAENAGFFYIQNHGIPEETIQKARQKATEFFHLPIEAKSRVAPRVEISSYGYWGAGARQANPSSSRDSKETFNFHYEPAFDPLYQGRLEDIPEEVTKHLPKDGFVWQDLGVPHFQNDVLEYWRACLSLARRLIRIIALALDLPEDHFDAVTTCPGADMAMNFYKGHGDVPIEDLEEVGLGAHTDLQILTLLWQDEHRGLQVLNSQSEWVFAPFIPGFNFDKKLGVLPSCTSEDNPPKYEPATCGELIAKRLTQSVPTQK</sequence>
<accession>A0A9P5LIY2</accession>
<keyword evidence="4" id="KW-0408">Iron</keyword>
<evidence type="ECO:0000256" key="2">
    <source>
        <dbReference type="ARBA" id="ARBA00022723"/>
    </source>
</evidence>
<comment type="similarity">
    <text evidence="1">Belongs to the iron/ascorbate-dependent oxidoreductase family.</text>
</comment>
<evidence type="ECO:0000259" key="6">
    <source>
        <dbReference type="Pfam" id="PF14226"/>
    </source>
</evidence>
<name>A0A9P5LIY2_9HYPO</name>
<evidence type="ECO:0000313" key="8">
    <source>
        <dbReference type="Proteomes" id="UP000722485"/>
    </source>
</evidence>
<dbReference type="OrthoDB" id="288590at2759"/>
<evidence type="ECO:0000256" key="1">
    <source>
        <dbReference type="ARBA" id="ARBA00008056"/>
    </source>
</evidence>
<protein>
    <submittedName>
        <fullName evidence="7">Uncharacterized protein</fullName>
    </submittedName>
</protein>
<dbReference type="PANTHER" id="PTHR10209">
    <property type="entry name" value="OXIDOREDUCTASE, 2OG-FE II OXYGENASE FAMILY PROTEIN"/>
    <property type="match status" value="1"/>
</dbReference>
<dbReference type="InterPro" id="IPR027443">
    <property type="entry name" value="IPNS-like_sf"/>
</dbReference>
<reference evidence="7" key="1">
    <citation type="submission" date="2020-03" db="EMBL/GenBank/DDBJ databases">
        <title>Draft Genome Sequence of Cylindrodendrum hubeiense.</title>
        <authorList>
            <person name="Buettner E."/>
            <person name="Kellner H."/>
        </authorList>
    </citation>
    <scope>NUCLEOTIDE SEQUENCE</scope>
    <source>
        <strain evidence="7">IHI 201604</strain>
    </source>
</reference>
<dbReference type="EMBL" id="JAANBB010000062">
    <property type="protein sequence ID" value="KAF7552316.1"/>
    <property type="molecule type" value="Genomic_DNA"/>
</dbReference>
<dbReference type="InterPro" id="IPR026992">
    <property type="entry name" value="DIOX_N"/>
</dbReference>
<evidence type="ECO:0000313" key="7">
    <source>
        <dbReference type="EMBL" id="KAF7552316.1"/>
    </source>
</evidence>
<dbReference type="Gene3D" id="2.60.120.330">
    <property type="entry name" value="B-lactam Antibiotic, Isopenicillin N Synthase, Chain"/>
    <property type="match status" value="1"/>
</dbReference>
<dbReference type="SUPFAM" id="SSF51197">
    <property type="entry name" value="Clavaminate synthase-like"/>
    <property type="match status" value="1"/>
</dbReference>
<comment type="caution">
    <text evidence="7">The sequence shown here is derived from an EMBL/GenBank/DDBJ whole genome shotgun (WGS) entry which is preliminary data.</text>
</comment>
<evidence type="ECO:0000259" key="5">
    <source>
        <dbReference type="Pfam" id="PF03171"/>
    </source>
</evidence>
<dbReference type="AlphaFoldDB" id="A0A9P5LIY2"/>